<dbReference type="InterPro" id="IPR011992">
    <property type="entry name" value="EF-hand-dom_pair"/>
</dbReference>
<keyword evidence="3" id="KW-1185">Reference proteome</keyword>
<dbReference type="GO" id="GO:0005509">
    <property type="term" value="F:calcium ion binding"/>
    <property type="evidence" value="ECO:0000318"/>
    <property type="project" value="GO_Central"/>
</dbReference>
<dbReference type="OrthoDB" id="26525at2759"/>
<dbReference type="EMBL" id="LFYR01000338">
    <property type="protein sequence ID" value="KMZ74326.1"/>
    <property type="molecule type" value="Genomic_DNA"/>
</dbReference>
<evidence type="ECO:0000256" key="1">
    <source>
        <dbReference type="ARBA" id="ARBA00022737"/>
    </source>
</evidence>
<dbReference type="Proteomes" id="UP000036987">
    <property type="component" value="Unassembled WGS sequence"/>
</dbReference>
<dbReference type="STRING" id="29655.A0A0K9PZ90"/>
<evidence type="ECO:0000313" key="3">
    <source>
        <dbReference type="Proteomes" id="UP000036987"/>
    </source>
</evidence>
<comment type="caution">
    <text evidence="2">The sequence shown here is derived from an EMBL/GenBank/DDBJ whole genome shotgun (WGS) entry which is preliminary data.</text>
</comment>
<dbReference type="GO" id="GO:0030234">
    <property type="term" value="F:enzyme regulator activity"/>
    <property type="evidence" value="ECO:0000318"/>
    <property type="project" value="GO_Central"/>
</dbReference>
<gene>
    <name evidence="2" type="ORF">ZOSMA_12G00100</name>
</gene>
<protein>
    <submittedName>
        <fullName evidence="2">Uncharacterized protein</fullName>
    </submittedName>
</protein>
<evidence type="ECO:0000313" key="2">
    <source>
        <dbReference type="EMBL" id="KMZ74326.1"/>
    </source>
</evidence>
<organism evidence="2 3">
    <name type="scientific">Zostera marina</name>
    <name type="common">Eelgrass</name>
    <dbReference type="NCBI Taxonomy" id="29655"/>
    <lineage>
        <taxon>Eukaryota</taxon>
        <taxon>Viridiplantae</taxon>
        <taxon>Streptophyta</taxon>
        <taxon>Embryophyta</taxon>
        <taxon>Tracheophyta</taxon>
        <taxon>Spermatophyta</taxon>
        <taxon>Magnoliopsida</taxon>
        <taxon>Liliopsida</taxon>
        <taxon>Zosteraceae</taxon>
        <taxon>Zostera</taxon>
    </lineage>
</organism>
<dbReference type="SUPFAM" id="SSF47473">
    <property type="entry name" value="EF-hand"/>
    <property type="match status" value="1"/>
</dbReference>
<sequence>MMTEIHLIRSSFLLSIKVIFDRNSLVVNTGFSKFLNLMTRKKVKDTDSEEELKLAFKVFVTIVDLLHIMTNLGEKLTVEEAPQIPQIILFFCKRKKKLKLRFWHKGVDASQNHI</sequence>
<dbReference type="FunFam" id="1.10.238.10:FF:000003">
    <property type="entry name" value="Calmodulin A"/>
    <property type="match status" value="1"/>
</dbReference>
<keyword evidence="1" id="KW-0677">Repeat</keyword>
<reference evidence="3" key="1">
    <citation type="journal article" date="2016" name="Nature">
        <title>The genome of the seagrass Zostera marina reveals angiosperm adaptation to the sea.</title>
        <authorList>
            <person name="Olsen J.L."/>
            <person name="Rouze P."/>
            <person name="Verhelst B."/>
            <person name="Lin Y.-C."/>
            <person name="Bayer T."/>
            <person name="Collen J."/>
            <person name="Dattolo E."/>
            <person name="De Paoli E."/>
            <person name="Dittami S."/>
            <person name="Maumus F."/>
            <person name="Michel G."/>
            <person name="Kersting A."/>
            <person name="Lauritano C."/>
            <person name="Lohaus R."/>
            <person name="Toepel M."/>
            <person name="Tonon T."/>
            <person name="Vanneste K."/>
            <person name="Amirebrahimi M."/>
            <person name="Brakel J."/>
            <person name="Bostroem C."/>
            <person name="Chovatia M."/>
            <person name="Grimwood J."/>
            <person name="Jenkins J.W."/>
            <person name="Jueterbock A."/>
            <person name="Mraz A."/>
            <person name="Stam W.T."/>
            <person name="Tice H."/>
            <person name="Bornberg-Bauer E."/>
            <person name="Green P.J."/>
            <person name="Pearson G.A."/>
            <person name="Procaccini G."/>
            <person name="Duarte C.M."/>
            <person name="Schmutz J."/>
            <person name="Reusch T.B.H."/>
            <person name="Van de Peer Y."/>
        </authorList>
    </citation>
    <scope>NUCLEOTIDE SEQUENCE [LARGE SCALE GENOMIC DNA]</scope>
    <source>
        <strain evidence="3">cv. Finnish</strain>
    </source>
</reference>
<dbReference type="Gene3D" id="1.10.238.10">
    <property type="entry name" value="EF-hand"/>
    <property type="match status" value="1"/>
</dbReference>
<proteinExistence type="predicted"/>
<dbReference type="GO" id="GO:0005737">
    <property type="term" value="C:cytoplasm"/>
    <property type="evidence" value="ECO:0000318"/>
    <property type="project" value="GO_Central"/>
</dbReference>
<accession>A0A0K9PZ90</accession>
<dbReference type="AlphaFoldDB" id="A0A0K9PZ90"/>
<name>A0A0K9PZ90_ZOSMR</name>